<reference evidence="2" key="1">
    <citation type="submission" date="2022-04" db="EMBL/GenBank/DDBJ databases">
        <title>Co-occurrence of mcr-9 and blaNDM-1 in multidrug-resistant Enterobacter kobei strain isolated from an infant with urinary infection.</title>
        <authorList>
            <person name="Zeng H."/>
        </authorList>
    </citation>
    <scope>NUCLEOTIDE SEQUENCE</scope>
    <source>
        <strain evidence="2">EC1382</strain>
    </source>
</reference>
<dbReference type="RefSeq" id="WP_048215745.1">
    <property type="nucleotide sequence ID" value="NZ_CP083862.1"/>
</dbReference>
<name>A0AAJ6IS86_9ENTR</name>
<dbReference type="EMBL" id="CP096849">
    <property type="protein sequence ID" value="WMT64944.1"/>
    <property type="molecule type" value="Genomic_DNA"/>
</dbReference>
<protein>
    <submittedName>
        <fullName evidence="2">Inovirus Gp2 family protein</fullName>
    </submittedName>
</protein>
<dbReference type="AlphaFoldDB" id="A0AAJ6IS86"/>
<accession>A0AAJ6IS86</accession>
<evidence type="ECO:0000313" key="3">
    <source>
        <dbReference type="Proteomes" id="UP001228563"/>
    </source>
</evidence>
<dbReference type="Proteomes" id="UP001228563">
    <property type="component" value="Chromosome"/>
</dbReference>
<evidence type="ECO:0000313" key="2">
    <source>
        <dbReference type="EMBL" id="WMT64944.1"/>
    </source>
</evidence>
<organism evidence="2 3">
    <name type="scientific">Enterobacter kobei</name>
    <dbReference type="NCBI Taxonomy" id="208224"/>
    <lineage>
        <taxon>Bacteria</taxon>
        <taxon>Pseudomonadati</taxon>
        <taxon>Pseudomonadota</taxon>
        <taxon>Gammaproteobacteria</taxon>
        <taxon>Enterobacterales</taxon>
        <taxon>Enterobacteriaceae</taxon>
        <taxon>Enterobacter</taxon>
        <taxon>Enterobacter cloacae complex</taxon>
    </lineage>
</organism>
<gene>
    <name evidence="2" type="ORF">M2B19_18815</name>
</gene>
<evidence type="ECO:0000259" key="1">
    <source>
        <dbReference type="Pfam" id="PF11726"/>
    </source>
</evidence>
<dbReference type="Pfam" id="PF11726">
    <property type="entry name" value="YagK_YfjJ_C"/>
    <property type="match status" value="1"/>
</dbReference>
<proteinExistence type="predicted"/>
<dbReference type="InterPro" id="IPR057271">
    <property type="entry name" value="YagK_YfjJ_C"/>
</dbReference>
<sequence length="210" mass="24330">MNSKYTYDPRYTDGVERTLAAATDQYPRLSTFRFDLRFPTDGTGRRDERVISRFFDSLKYHANAQMTARRHAGLTCKNLTSIRYIWCREYGLVDGNRHYHVMLLVNKDTFHTLGDYQPQCNDGIDSLANVIQKAWCSALKLPWEAYAGLVHFPEHPCGWIEGKRPEHEEQYVTARQRAMYLAKEYTKHYGDGRSFGCSQRNPSVIGTGQM</sequence>
<feature type="domain" description="YagK/YfjJ C-terminal" evidence="1">
    <location>
        <begin position="24"/>
        <end position="198"/>
    </location>
</feature>